<dbReference type="GO" id="GO:0071555">
    <property type="term" value="P:cell wall organization"/>
    <property type="evidence" value="ECO:0007669"/>
    <property type="project" value="UniProtKB-KW"/>
</dbReference>
<dbReference type="PANTHER" id="PTHR30404">
    <property type="entry name" value="N-ACETYLMURAMOYL-L-ALANINE AMIDASE"/>
    <property type="match status" value="1"/>
</dbReference>
<evidence type="ECO:0000313" key="5">
    <source>
        <dbReference type="Proteomes" id="UP000031620"/>
    </source>
</evidence>
<dbReference type="GO" id="GO:0008745">
    <property type="term" value="F:N-acetylmuramoyl-L-alanine amidase activity"/>
    <property type="evidence" value="ECO:0007669"/>
    <property type="project" value="InterPro"/>
</dbReference>
<dbReference type="GO" id="GO:0030288">
    <property type="term" value="C:outer membrane-bounded periplasmic space"/>
    <property type="evidence" value="ECO:0007669"/>
    <property type="project" value="TreeGrafter"/>
</dbReference>
<dbReference type="PANTHER" id="PTHR30404:SF7">
    <property type="entry name" value="CELL WALL AMIDASE LYTH-RELATED"/>
    <property type="match status" value="1"/>
</dbReference>
<dbReference type="STRING" id="1291742.LOOC260_111760"/>
<dbReference type="InterPro" id="IPR003646">
    <property type="entry name" value="SH3-like_bac-type"/>
</dbReference>
<dbReference type="HOGENOM" id="CLU_014322_1_1_9"/>
<gene>
    <name evidence="4" type="ORF">LOOC260_111760</name>
</gene>
<dbReference type="Gene3D" id="3.40.630.40">
    <property type="entry name" value="Zn-dependent exopeptidases"/>
    <property type="match status" value="1"/>
</dbReference>
<dbReference type="EMBL" id="AP014680">
    <property type="protein sequence ID" value="BAP85715.1"/>
    <property type="molecule type" value="Genomic_DNA"/>
</dbReference>
<dbReference type="SMART" id="SM00646">
    <property type="entry name" value="Ami_3"/>
    <property type="match status" value="1"/>
</dbReference>
<organism evidence="4 5">
    <name type="scientific">Paucilactobacillus hokkaidonensis JCM 18461</name>
    <dbReference type="NCBI Taxonomy" id="1291742"/>
    <lineage>
        <taxon>Bacteria</taxon>
        <taxon>Bacillati</taxon>
        <taxon>Bacillota</taxon>
        <taxon>Bacilli</taxon>
        <taxon>Lactobacillales</taxon>
        <taxon>Lactobacillaceae</taxon>
        <taxon>Paucilactobacillus</taxon>
    </lineage>
</organism>
<dbReference type="InterPro" id="IPR050695">
    <property type="entry name" value="N-acetylmuramoyl_amidase_3"/>
</dbReference>
<dbReference type="Proteomes" id="UP000031620">
    <property type="component" value="Chromosome"/>
</dbReference>
<dbReference type="Pfam" id="PF01520">
    <property type="entry name" value="Amidase_3"/>
    <property type="match status" value="1"/>
</dbReference>
<dbReference type="KEGG" id="lho:LOOC260_111760"/>
<dbReference type="Pfam" id="PF08239">
    <property type="entry name" value="SH3_3"/>
    <property type="match status" value="1"/>
</dbReference>
<dbReference type="SUPFAM" id="SSF53187">
    <property type="entry name" value="Zn-dependent exopeptidases"/>
    <property type="match status" value="1"/>
</dbReference>
<evidence type="ECO:0000256" key="1">
    <source>
        <dbReference type="ARBA" id="ARBA00022801"/>
    </source>
</evidence>
<evidence type="ECO:0000256" key="2">
    <source>
        <dbReference type="ARBA" id="ARBA00023316"/>
    </source>
</evidence>
<dbReference type="SMART" id="SM00287">
    <property type="entry name" value="SH3b"/>
    <property type="match status" value="1"/>
</dbReference>
<dbReference type="GO" id="GO:0009253">
    <property type="term" value="P:peptidoglycan catabolic process"/>
    <property type="evidence" value="ECO:0007669"/>
    <property type="project" value="InterPro"/>
</dbReference>
<dbReference type="Gene3D" id="2.30.30.40">
    <property type="entry name" value="SH3 Domains"/>
    <property type="match status" value="1"/>
</dbReference>
<name>A0A0A1GUR7_9LACO</name>
<evidence type="ECO:0000259" key="3">
    <source>
        <dbReference type="PROSITE" id="PS51781"/>
    </source>
</evidence>
<protein>
    <submittedName>
        <fullName evidence="4">N-acetylmuramoyl-L-alanine amidase</fullName>
    </submittedName>
</protein>
<keyword evidence="2" id="KW-0961">Cell wall biogenesis/degradation</keyword>
<keyword evidence="1" id="KW-0378">Hydrolase</keyword>
<dbReference type="RefSeq" id="WP_041093605.1">
    <property type="nucleotide sequence ID" value="NZ_AP014680.1"/>
</dbReference>
<dbReference type="PROSITE" id="PS51781">
    <property type="entry name" value="SH3B"/>
    <property type="match status" value="1"/>
</dbReference>
<reference evidence="4 5" key="1">
    <citation type="submission" date="2014-11" db="EMBL/GenBank/DDBJ databases">
        <title>Complete genome sequence and analysis of Lactobacillus hokkaidonensis LOOC260T.</title>
        <authorList>
            <person name="Tanizawa Y."/>
            <person name="Tohno M."/>
            <person name="Kaminuma E."/>
            <person name="Nakamura Y."/>
            <person name="Arita M."/>
        </authorList>
    </citation>
    <scope>NUCLEOTIDE SEQUENCE [LARGE SCALE GENOMIC DNA]</scope>
    <source>
        <strain evidence="4 5">LOOC260</strain>
    </source>
</reference>
<dbReference type="AlphaFoldDB" id="A0A0A1GUR7"/>
<sequence length="284" mass="32236">MAKFRPTRLQIIITTIFIVLTLGLTFALTRQKTVVVSVENVNIRQGPGLKYKSVKTVNHKTRLNVLAEKNDWYKVRISDNKFGWIASWLVNRRDNLKKATRLSEATIVIDPGHGGWDSGAEYKNSKKEKYMEKTYTLKMAQAVATQLRMQGAHVIMTRDTDKYVGLKPRPALAEKVSADAFISFHFDSSPKRNEATGLTTYYYHSGASKTLAKTLNSHFDNLPVTNRGTGFGDFLVIRDNTRPSVLCEMGYINDSHDFRSIKKLSYRLKVANNITSGLKQYFNN</sequence>
<accession>A0A0A1GUR7</accession>
<dbReference type="InterPro" id="IPR002508">
    <property type="entry name" value="MurNAc-LAA_cat"/>
</dbReference>
<feature type="domain" description="SH3b" evidence="3">
    <location>
        <begin position="31"/>
        <end position="93"/>
    </location>
</feature>
<evidence type="ECO:0000313" key="4">
    <source>
        <dbReference type="EMBL" id="BAP85715.1"/>
    </source>
</evidence>
<dbReference type="CDD" id="cd02696">
    <property type="entry name" value="MurNAc-LAA"/>
    <property type="match status" value="1"/>
</dbReference>
<proteinExistence type="predicted"/>